<name>A0A834ZN59_TETSI</name>
<dbReference type="InterPro" id="IPR036770">
    <property type="entry name" value="Ankyrin_rpt-contain_sf"/>
</dbReference>
<feature type="transmembrane region" description="Helical" evidence="2">
    <location>
        <begin position="531"/>
        <end position="556"/>
    </location>
</feature>
<evidence type="ECO:0000313" key="5">
    <source>
        <dbReference type="Proteomes" id="UP000655225"/>
    </source>
</evidence>
<dbReference type="Gene3D" id="1.25.40.20">
    <property type="entry name" value="Ankyrin repeat-containing domain"/>
    <property type="match status" value="2"/>
</dbReference>
<dbReference type="InterPro" id="IPR002110">
    <property type="entry name" value="Ankyrin_rpt"/>
</dbReference>
<dbReference type="GO" id="GO:0016020">
    <property type="term" value="C:membrane"/>
    <property type="evidence" value="ECO:0007669"/>
    <property type="project" value="TreeGrafter"/>
</dbReference>
<keyword evidence="2" id="KW-0472">Membrane</keyword>
<evidence type="ECO:0000313" key="4">
    <source>
        <dbReference type="EMBL" id="KAF8408610.1"/>
    </source>
</evidence>
<dbReference type="PANTHER" id="PTHR24177">
    <property type="entry name" value="CASKIN"/>
    <property type="match status" value="1"/>
</dbReference>
<dbReference type="AlphaFoldDB" id="A0A834ZN59"/>
<accession>A0A834ZN59</accession>
<dbReference type="Proteomes" id="UP000655225">
    <property type="component" value="Unassembled WGS sequence"/>
</dbReference>
<feature type="transmembrane region" description="Helical" evidence="2">
    <location>
        <begin position="577"/>
        <end position="597"/>
    </location>
</feature>
<feature type="compositionally biased region" description="Polar residues" evidence="1">
    <location>
        <begin position="27"/>
        <end position="36"/>
    </location>
</feature>
<dbReference type="SMART" id="SM00248">
    <property type="entry name" value="ANK"/>
    <property type="match status" value="5"/>
</dbReference>
<dbReference type="EMBL" id="JABCRI010000003">
    <property type="protein sequence ID" value="KAF8408610.1"/>
    <property type="molecule type" value="Genomic_DNA"/>
</dbReference>
<dbReference type="Pfam" id="PF12796">
    <property type="entry name" value="Ank_2"/>
    <property type="match status" value="1"/>
</dbReference>
<dbReference type="InterPro" id="IPR026961">
    <property type="entry name" value="PGG_dom"/>
</dbReference>
<feature type="transmembrane region" description="Helical" evidence="2">
    <location>
        <begin position="603"/>
        <end position="624"/>
    </location>
</feature>
<protein>
    <recommendedName>
        <fullName evidence="3">PGG domain-containing protein</fullName>
    </recommendedName>
</protein>
<proteinExistence type="predicted"/>
<comment type="caution">
    <text evidence="4">The sequence shown here is derived from an EMBL/GenBank/DDBJ whole genome shotgun (WGS) entry which is preliminary data.</text>
</comment>
<feature type="region of interest" description="Disordered" evidence="1">
    <location>
        <begin position="15"/>
        <end position="39"/>
    </location>
</feature>
<keyword evidence="5" id="KW-1185">Reference proteome</keyword>
<dbReference type="PANTHER" id="PTHR24177:SF292">
    <property type="entry name" value="ANKYRIN REPEAT FAMILY PROTEIN-RELATED"/>
    <property type="match status" value="1"/>
</dbReference>
<evidence type="ECO:0000256" key="1">
    <source>
        <dbReference type="SAM" id="MobiDB-lite"/>
    </source>
</evidence>
<reference evidence="4 5" key="1">
    <citation type="submission" date="2020-04" db="EMBL/GenBank/DDBJ databases">
        <title>Plant Genome Project.</title>
        <authorList>
            <person name="Zhang R.-G."/>
        </authorList>
    </citation>
    <scope>NUCLEOTIDE SEQUENCE [LARGE SCALE GENOMIC DNA]</scope>
    <source>
        <strain evidence="4">YNK0</strain>
        <tissue evidence="4">Leaf</tissue>
    </source>
</reference>
<keyword evidence="2" id="KW-0812">Transmembrane</keyword>
<feature type="transmembrane region" description="Helical" evidence="2">
    <location>
        <begin position="491"/>
        <end position="511"/>
    </location>
</feature>
<dbReference type="FunFam" id="1.25.40.20:FF:000412">
    <property type="entry name" value="Ankyrin repeat-containing protein ITN1 isoform C"/>
    <property type="match status" value="1"/>
</dbReference>
<keyword evidence="2" id="KW-1133">Transmembrane helix</keyword>
<evidence type="ECO:0000256" key="2">
    <source>
        <dbReference type="SAM" id="Phobius"/>
    </source>
</evidence>
<feature type="domain" description="PGG" evidence="3">
    <location>
        <begin position="484"/>
        <end position="598"/>
    </location>
</feature>
<organism evidence="4 5">
    <name type="scientific">Tetracentron sinense</name>
    <name type="common">Spur-leaf</name>
    <dbReference type="NCBI Taxonomy" id="13715"/>
    <lineage>
        <taxon>Eukaryota</taxon>
        <taxon>Viridiplantae</taxon>
        <taxon>Streptophyta</taxon>
        <taxon>Embryophyta</taxon>
        <taxon>Tracheophyta</taxon>
        <taxon>Spermatophyta</taxon>
        <taxon>Magnoliopsida</taxon>
        <taxon>Trochodendrales</taxon>
        <taxon>Trochodendraceae</taxon>
        <taxon>Tetracentron</taxon>
    </lineage>
</organism>
<dbReference type="Pfam" id="PF13962">
    <property type="entry name" value="PGG"/>
    <property type="match status" value="1"/>
</dbReference>
<sequence length="651" mass="73297">MKRSSNFEQTLSIPSCFPERCSDKSSETYQDASPTPSLDAWIPISEDLANENPYSESESIWSSNSQSSLEPTLQPIELSGEALIQPHNTVATKLRTLVYVPLYRAALKGDWGMAKEFLDRHPGAVHAKITRGWETSLHIAAGARHTLFVEELVKLMKTEDLALKNKYNNTALCFAAASGIVRIAEVMVTKNKHLPIIRGSSGVIPLCMAALLGHRDMVQYLYSVTKDYNLTTDDRIGLLVATITTNLYGKQYVALQTLDHHPELATVRDGNGETALHVLARIHVELPNESKFHFKTQLIPKGFRIVYEKKLLHIQAHELVKRLWQQVLQLDDSQIDDLLREPSRPLFTAAEFGIFEFLTELIRSYPDLIWKVDNQHRSIFHTAVAHRQQKIFNLIFEIGALKDLITSYNDDNNNNMLHLAGKIAPSNQLNSVSGAALQMQRELLWFKEVEKIVQPLYREMRNSEGRTPRMLFTEEHKGLVKEGEKWMKNTATSCMLVSTLITTVMFAAIFTVPGGNTDEKGVPILLHNNSFIVFAVSDALALFSSVTSILIFLSILTSRYAEEDFLESLPKRLITGLATLFFSIVNMLIAFGATFYIVLGYRLAWILIPLTLIACIPTTIFAILQFPLLSDMIHSTYGSGILTRSSKHMLF</sequence>
<dbReference type="SUPFAM" id="SSF48403">
    <property type="entry name" value="Ankyrin repeat"/>
    <property type="match status" value="2"/>
</dbReference>
<dbReference type="OMA" id="ANVRITK"/>
<dbReference type="OrthoDB" id="1921232at2759"/>
<gene>
    <name evidence="4" type="ORF">HHK36_004673</name>
</gene>
<evidence type="ECO:0000259" key="3">
    <source>
        <dbReference type="Pfam" id="PF13962"/>
    </source>
</evidence>